<dbReference type="RefSeq" id="WP_345127891.1">
    <property type="nucleotide sequence ID" value="NZ_BAABAT010000008.1"/>
</dbReference>
<evidence type="ECO:0000256" key="4">
    <source>
        <dbReference type="ARBA" id="ARBA00023139"/>
    </source>
</evidence>
<dbReference type="InterPro" id="IPR006059">
    <property type="entry name" value="SBP"/>
</dbReference>
<comment type="caution">
    <text evidence="7">The sequence shown here is derived from an EMBL/GenBank/DDBJ whole genome shotgun (WGS) entry which is preliminary data.</text>
</comment>
<accession>A0ABP8D7Z8</accession>
<keyword evidence="4" id="KW-0564">Palmitate</keyword>
<dbReference type="InterPro" id="IPR050490">
    <property type="entry name" value="Bact_solute-bd_prot1"/>
</dbReference>
<protein>
    <submittedName>
        <fullName evidence="7">Sugar ABC transporter substrate-binding protein</fullName>
    </submittedName>
</protein>
<dbReference type="PANTHER" id="PTHR43649:SF33">
    <property type="entry name" value="POLYGALACTURONAN_RHAMNOGALACTURONAN-BINDING PROTEIN YTCQ"/>
    <property type="match status" value="1"/>
</dbReference>
<keyword evidence="3" id="KW-0472">Membrane</keyword>
<keyword evidence="8" id="KW-1185">Reference proteome</keyword>
<dbReference type="PANTHER" id="PTHR43649">
    <property type="entry name" value="ARABINOSE-BINDING PROTEIN-RELATED"/>
    <property type="match status" value="1"/>
</dbReference>
<organism evidence="7 8">
    <name type="scientific">Dactylosporangium darangshiense</name>
    <dbReference type="NCBI Taxonomy" id="579108"/>
    <lineage>
        <taxon>Bacteria</taxon>
        <taxon>Bacillati</taxon>
        <taxon>Actinomycetota</taxon>
        <taxon>Actinomycetes</taxon>
        <taxon>Micromonosporales</taxon>
        <taxon>Micromonosporaceae</taxon>
        <taxon>Dactylosporangium</taxon>
    </lineage>
</organism>
<dbReference type="Proteomes" id="UP001500620">
    <property type="component" value="Unassembled WGS sequence"/>
</dbReference>
<proteinExistence type="predicted"/>
<evidence type="ECO:0000313" key="7">
    <source>
        <dbReference type="EMBL" id="GAA4249609.1"/>
    </source>
</evidence>
<dbReference type="CDD" id="cd13585">
    <property type="entry name" value="PBP2_TMBP_like"/>
    <property type="match status" value="1"/>
</dbReference>
<keyword evidence="1" id="KW-1003">Cell membrane</keyword>
<sequence length="427" mass="44933">MKFRAAIAALAVTALTALAGCGDGGGTPVAEDTGPIELRMTIWSANEAHLKLFNDIAAEYKTAHPNVSVRFDPLPFDSYTTTLTTQIAGGNGPDLAWVLEDSAPDFVGSGALVPLDDTLKKTDGYNAEDIAPAATKLWQTGGKLYAYPFSTSPFGMFVNTDLLKQAGQDNPADLVAAGTWTWEKAFAEGAAVNAKTGTAGIVVRDFDYKTWSNLSTVWTGWGAQAWSADGKTCGFNAPEMVDAMTALHKAVFTDKAMPGPGVAADFFTGQSAMTVTQISRASLLKDAKFGWDLVPLPSGPKGKYSVVGQAGLGVLKKSKHAQAATDFLAFFTAPANSAKLAQYFPPARKSQLNADTLAKTNPLLKPTQLQSVVIDGISSGVVKPSHTGSAEIAQNVRASLDPLWKPDANVKSVLDTVCTGLKPLLSK</sequence>
<name>A0ABP8D7Z8_9ACTN</name>
<feature type="chain" id="PRO_5045628238" evidence="6">
    <location>
        <begin position="20"/>
        <end position="427"/>
    </location>
</feature>
<evidence type="ECO:0000256" key="6">
    <source>
        <dbReference type="SAM" id="SignalP"/>
    </source>
</evidence>
<reference evidence="8" key="1">
    <citation type="journal article" date="2019" name="Int. J. Syst. Evol. Microbiol.">
        <title>The Global Catalogue of Microorganisms (GCM) 10K type strain sequencing project: providing services to taxonomists for standard genome sequencing and annotation.</title>
        <authorList>
            <consortium name="The Broad Institute Genomics Platform"/>
            <consortium name="The Broad Institute Genome Sequencing Center for Infectious Disease"/>
            <person name="Wu L."/>
            <person name="Ma J."/>
        </authorList>
    </citation>
    <scope>NUCLEOTIDE SEQUENCE [LARGE SCALE GENOMIC DNA]</scope>
    <source>
        <strain evidence="8">JCM 17441</strain>
    </source>
</reference>
<dbReference type="PROSITE" id="PS51257">
    <property type="entry name" value="PROKAR_LIPOPROTEIN"/>
    <property type="match status" value="1"/>
</dbReference>
<dbReference type="SUPFAM" id="SSF53850">
    <property type="entry name" value="Periplasmic binding protein-like II"/>
    <property type="match status" value="1"/>
</dbReference>
<keyword evidence="5" id="KW-0449">Lipoprotein</keyword>
<evidence type="ECO:0000256" key="2">
    <source>
        <dbReference type="ARBA" id="ARBA00022729"/>
    </source>
</evidence>
<keyword evidence="2 6" id="KW-0732">Signal</keyword>
<gene>
    <name evidence="7" type="ORF">GCM10022255_034380</name>
</gene>
<evidence type="ECO:0000313" key="8">
    <source>
        <dbReference type="Proteomes" id="UP001500620"/>
    </source>
</evidence>
<feature type="signal peptide" evidence="6">
    <location>
        <begin position="1"/>
        <end position="19"/>
    </location>
</feature>
<dbReference type="Gene3D" id="3.40.190.10">
    <property type="entry name" value="Periplasmic binding protein-like II"/>
    <property type="match status" value="1"/>
</dbReference>
<evidence type="ECO:0000256" key="1">
    <source>
        <dbReference type="ARBA" id="ARBA00022475"/>
    </source>
</evidence>
<dbReference type="EMBL" id="BAABAT010000008">
    <property type="protein sequence ID" value="GAA4249609.1"/>
    <property type="molecule type" value="Genomic_DNA"/>
</dbReference>
<evidence type="ECO:0000256" key="3">
    <source>
        <dbReference type="ARBA" id="ARBA00023136"/>
    </source>
</evidence>
<dbReference type="Pfam" id="PF01547">
    <property type="entry name" value="SBP_bac_1"/>
    <property type="match status" value="1"/>
</dbReference>
<evidence type="ECO:0000256" key="5">
    <source>
        <dbReference type="ARBA" id="ARBA00023288"/>
    </source>
</evidence>